<protein>
    <recommendedName>
        <fullName evidence="2">HTH cro/C1-type domain-containing protein</fullName>
    </recommendedName>
</protein>
<evidence type="ECO:0000256" key="1">
    <source>
        <dbReference type="ARBA" id="ARBA00023125"/>
    </source>
</evidence>
<dbReference type="EMBL" id="AP021876">
    <property type="protein sequence ID" value="BBO83109.1"/>
    <property type="molecule type" value="Genomic_DNA"/>
</dbReference>
<dbReference type="SUPFAM" id="SSF47413">
    <property type="entry name" value="lambda repressor-like DNA-binding domains"/>
    <property type="match status" value="1"/>
</dbReference>
<dbReference type="InterPro" id="IPR050807">
    <property type="entry name" value="TransReg_Diox_bact_type"/>
</dbReference>
<dbReference type="PANTHER" id="PTHR46797:SF1">
    <property type="entry name" value="METHYLPHOSPHONATE SYNTHASE"/>
    <property type="match status" value="1"/>
</dbReference>
<dbReference type="KEGG" id="dov:DSCO28_36750"/>
<feature type="domain" description="HTH cro/C1-type" evidence="2">
    <location>
        <begin position="12"/>
        <end position="65"/>
    </location>
</feature>
<sequence length="107" mass="12175">MANLSELIGIRIKEFRKARGLRQEDMERLGLSYKYYQRIEAGKVNLTLKTIEKIADALAVDSIELFSVPLEKSPEINEMAATVSEIIQSNNKKAAKKVTLFIKEFLD</sequence>
<organism evidence="3 4">
    <name type="scientific">Desulfosarcina ovata subsp. sediminis</name>
    <dbReference type="NCBI Taxonomy" id="885957"/>
    <lineage>
        <taxon>Bacteria</taxon>
        <taxon>Pseudomonadati</taxon>
        <taxon>Thermodesulfobacteriota</taxon>
        <taxon>Desulfobacteria</taxon>
        <taxon>Desulfobacterales</taxon>
        <taxon>Desulfosarcinaceae</taxon>
        <taxon>Desulfosarcina</taxon>
    </lineage>
</organism>
<reference evidence="3 4" key="1">
    <citation type="submission" date="2019-11" db="EMBL/GenBank/DDBJ databases">
        <title>Comparative genomics of hydrocarbon-degrading Desulfosarcina strains.</title>
        <authorList>
            <person name="Watanabe M."/>
            <person name="Kojima H."/>
            <person name="Fukui M."/>
        </authorList>
    </citation>
    <scope>NUCLEOTIDE SEQUENCE [LARGE SCALE GENOMIC DNA]</scope>
    <source>
        <strain evidence="3 4">28bB2T</strain>
    </source>
</reference>
<evidence type="ECO:0000313" key="4">
    <source>
        <dbReference type="Proteomes" id="UP000425960"/>
    </source>
</evidence>
<dbReference type="InterPro" id="IPR001387">
    <property type="entry name" value="Cro/C1-type_HTH"/>
</dbReference>
<dbReference type="CDD" id="cd00093">
    <property type="entry name" value="HTH_XRE"/>
    <property type="match status" value="1"/>
</dbReference>
<dbReference type="InterPro" id="IPR010982">
    <property type="entry name" value="Lambda_DNA-bd_dom_sf"/>
</dbReference>
<dbReference type="AlphaFoldDB" id="A0A5K7ZSB3"/>
<dbReference type="GO" id="GO:0003700">
    <property type="term" value="F:DNA-binding transcription factor activity"/>
    <property type="evidence" value="ECO:0007669"/>
    <property type="project" value="TreeGrafter"/>
</dbReference>
<dbReference type="RefSeq" id="WP_155323401.1">
    <property type="nucleotide sequence ID" value="NZ_AP021876.1"/>
</dbReference>
<dbReference type="Proteomes" id="UP000425960">
    <property type="component" value="Chromosome"/>
</dbReference>
<evidence type="ECO:0000259" key="2">
    <source>
        <dbReference type="PROSITE" id="PS50943"/>
    </source>
</evidence>
<keyword evidence="1" id="KW-0238">DNA-binding</keyword>
<accession>A0A5K7ZSB3</accession>
<dbReference type="SMART" id="SM00530">
    <property type="entry name" value="HTH_XRE"/>
    <property type="match status" value="1"/>
</dbReference>
<dbReference type="PANTHER" id="PTHR46797">
    <property type="entry name" value="HTH-TYPE TRANSCRIPTIONAL REGULATOR"/>
    <property type="match status" value="1"/>
</dbReference>
<name>A0A5K7ZSB3_9BACT</name>
<proteinExistence type="predicted"/>
<dbReference type="PROSITE" id="PS50943">
    <property type="entry name" value="HTH_CROC1"/>
    <property type="match status" value="1"/>
</dbReference>
<gene>
    <name evidence="3" type="ORF">DSCO28_36750</name>
</gene>
<dbReference type="GO" id="GO:0003677">
    <property type="term" value="F:DNA binding"/>
    <property type="evidence" value="ECO:0007669"/>
    <property type="project" value="UniProtKB-KW"/>
</dbReference>
<evidence type="ECO:0000313" key="3">
    <source>
        <dbReference type="EMBL" id="BBO83109.1"/>
    </source>
</evidence>
<dbReference type="Pfam" id="PF01381">
    <property type="entry name" value="HTH_3"/>
    <property type="match status" value="1"/>
</dbReference>
<dbReference type="Gene3D" id="1.10.260.40">
    <property type="entry name" value="lambda repressor-like DNA-binding domains"/>
    <property type="match status" value="1"/>
</dbReference>
<dbReference type="GO" id="GO:0005829">
    <property type="term" value="C:cytosol"/>
    <property type="evidence" value="ECO:0007669"/>
    <property type="project" value="TreeGrafter"/>
</dbReference>